<dbReference type="InterPro" id="IPR015679">
    <property type="entry name" value="PLipase_D_fam"/>
</dbReference>
<dbReference type="EMBL" id="FCNY02000007">
    <property type="protein sequence ID" value="SAL42907.1"/>
    <property type="molecule type" value="Genomic_DNA"/>
</dbReference>
<proteinExistence type="predicted"/>
<keyword evidence="4" id="KW-0443">Lipid metabolism</keyword>
<dbReference type="Gene3D" id="3.30.870.10">
    <property type="entry name" value="Endonuclease Chain A"/>
    <property type="match status" value="1"/>
</dbReference>
<evidence type="ECO:0000259" key="5">
    <source>
        <dbReference type="PROSITE" id="PS50035"/>
    </source>
</evidence>
<gene>
    <name evidence="6" type="ORF">AWB70_03267</name>
</gene>
<dbReference type="SUPFAM" id="SSF56024">
    <property type="entry name" value="Phospholipase D/nuclease"/>
    <property type="match status" value="1"/>
</dbReference>
<name>A0A158HFK0_CABCO</name>
<feature type="domain" description="PLD phosphodiesterase" evidence="5">
    <location>
        <begin position="102"/>
        <end position="129"/>
    </location>
</feature>
<keyword evidence="7" id="KW-1185">Reference proteome</keyword>
<evidence type="ECO:0000256" key="2">
    <source>
        <dbReference type="ARBA" id="ARBA00022737"/>
    </source>
</evidence>
<comment type="catalytic activity">
    <reaction evidence="1">
        <text>a 1,2-diacyl-sn-glycero-3-phosphocholine + H2O = a 1,2-diacyl-sn-glycero-3-phosphate + choline + H(+)</text>
        <dbReference type="Rhea" id="RHEA:14445"/>
        <dbReference type="ChEBI" id="CHEBI:15354"/>
        <dbReference type="ChEBI" id="CHEBI:15377"/>
        <dbReference type="ChEBI" id="CHEBI:15378"/>
        <dbReference type="ChEBI" id="CHEBI:57643"/>
        <dbReference type="ChEBI" id="CHEBI:58608"/>
        <dbReference type="EC" id="3.1.4.4"/>
    </reaction>
</comment>
<dbReference type="GO" id="GO:0004630">
    <property type="term" value="F:phospholipase D activity"/>
    <property type="evidence" value="ECO:0007669"/>
    <property type="project" value="UniProtKB-EC"/>
</dbReference>
<dbReference type="GO" id="GO:0009395">
    <property type="term" value="P:phospholipid catabolic process"/>
    <property type="evidence" value="ECO:0007669"/>
    <property type="project" value="TreeGrafter"/>
</dbReference>
<sequence length="209" mass="23338">MTQHPSITVPIALSQTQSAAITLPWFVQRTEYGPEQATYKPLVNGHDAFGALYEAIDKAKLHQQYDANLDASKTVLPEQVPGLKVHVCSLVAPDSPAGSPWVPVYVHSKIMIIDDVFLTHGSANVNRRSMEVDSELNICHERMDVTQPLRRRLWDMHTDGRGAQDDPDIAAKTWEDIVKRNSRNQSGNLSPIASLIGFMWTGKSRLRLD</sequence>
<accession>A0A158HFK0</accession>
<dbReference type="PANTHER" id="PTHR18896:SF76">
    <property type="entry name" value="PHOSPHOLIPASE"/>
    <property type="match status" value="1"/>
</dbReference>
<dbReference type="PANTHER" id="PTHR18896">
    <property type="entry name" value="PHOSPHOLIPASE D"/>
    <property type="match status" value="1"/>
</dbReference>
<dbReference type="AlphaFoldDB" id="A0A158HFK0"/>
<keyword evidence="2" id="KW-0677">Repeat</keyword>
<dbReference type="RefSeq" id="WP_053569200.1">
    <property type="nucleotide sequence ID" value="NZ_FCNY02000007.1"/>
</dbReference>
<keyword evidence="3" id="KW-0378">Hydrolase</keyword>
<dbReference type="Pfam" id="PF13091">
    <property type="entry name" value="PLDc_2"/>
    <property type="match status" value="1"/>
</dbReference>
<dbReference type="InterPro" id="IPR001736">
    <property type="entry name" value="PLipase_D/transphosphatidylase"/>
</dbReference>
<reference evidence="7" key="1">
    <citation type="submission" date="2016-01" db="EMBL/GenBank/DDBJ databases">
        <authorList>
            <person name="Peeters C."/>
        </authorList>
    </citation>
    <scope>NUCLEOTIDE SEQUENCE [LARGE SCALE GENOMIC DNA]</scope>
</reference>
<dbReference type="PROSITE" id="PS50035">
    <property type="entry name" value="PLD"/>
    <property type="match status" value="1"/>
</dbReference>
<dbReference type="InterPro" id="IPR025202">
    <property type="entry name" value="PLD-like_dom"/>
</dbReference>
<protein>
    <submittedName>
        <fullName evidence="6">Phospholipase D/transphosphatidylase</fullName>
    </submittedName>
</protein>
<dbReference type="Proteomes" id="UP000054740">
    <property type="component" value="Unassembled WGS sequence"/>
</dbReference>
<organism evidence="6 7">
    <name type="scientific">Caballeronia cordobensis</name>
    <name type="common">Burkholderia cordobensis</name>
    <dbReference type="NCBI Taxonomy" id="1353886"/>
    <lineage>
        <taxon>Bacteria</taxon>
        <taxon>Pseudomonadati</taxon>
        <taxon>Pseudomonadota</taxon>
        <taxon>Betaproteobacteria</taxon>
        <taxon>Burkholderiales</taxon>
        <taxon>Burkholderiaceae</taxon>
        <taxon>Caballeronia</taxon>
    </lineage>
</organism>
<evidence type="ECO:0000313" key="7">
    <source>
        <dbReference type="Proteomes" id="UP000054740"/>
    </source>
</evidence>
<evidence type="ECO:0000256" key="4">
    <source>
        <dbReference type="ARBA" id="ARBA00023098"/>
    </source>
</evidence>
<evidence type="ECO:0000256" key="1">
    <source>
        <dbReference type="ARBA" id="ARBA00000798"/>
    </source>
</evidence>
<evidence type="ECO:0000313" key="6">
    <source>
        <dbReference type="EMBL" id="SAL42907.1"/>
    </source>
</evidence>
<evidence type="ECO:0000256" key="3">
    <source>
        <dbReference type="ARBA" id="ARBA00022801"/>
    </source>
</evidence>